<evidence type="ECO:0000256" key="1">
    <source>
        <dbReference type="SAM" id="MobiDB-lite"/>
    </source>
</evidence>
<feature type="region of interest" description="Disordered" evidence="1">
    <location>
        <begin position="13"/>
        <end position="105"/>
    </location>
</feature>
<feature type="compositionally biased region" description="Polar residues" evidence="1">
    <location>
        <begin position="17"/>
        <end position="27"/>
    </location>
</feature>
<evidence type="ECO:0000313" key="3">
    <source>
        <dbReference type="Proteomes" id="UP000310066"/>
    </source>
</evidence>
<protein>
    <submittedName>
        <fullName evidence="2">Uncharacterized protein</fullName>
    </submittedName>
</protein>
<reference evidence="2 3" key="1">
    <citation type="submission" date="2017-03" db="EMBL/GenBank/DDBJ databases">
        <title>Genomes of endolithic fungi from Antarctica.</title>
        <authorList>
            <person name="Coleine C."/>
            <person name="Masonjones S."/>
            <person name="Stajich J.E."/>
        </authorList>
    </citation>
    <scope>NUCLEOTIDE SEQUENCE [LARGE SCALE GENOMIC DNA]</scope>
    <source>
        <strain evidence="2 3">CCFEE 5311</strain>
    </source>
</reference>
<dbReference type="AlphaFoldDB" id="A0A4U0TSZ1"/>
<feature type="compositionally biased region" description="Acidic residues" evidence="1">
    <location>
        <begin position="88"/>
        <end position="98"/>
    </location>
</feature>
<gene>
    <name evidence="2" type="ORF">B0A54_17476</name>
</gene>
<proteinExistence type="predicted"/>
<sequence length="222" mass="23512">MDGNASSFHCKIADFTHAQQDPWFTTSERAKSTQETAENEAGTNPDADTDSGSLSDTEVNTDADTETDTADTESGNLPDTEVNTEAATEADTENEDDLYAARSPTARNRDAVNTISIAGGTVNDGLASTQVNLGHDGAPTSMNADARADQREADVILEVSGGAVSTESYVLSDGVADMFDFDLFEYDINIPSASTFLNPNRLAGGEHFGKRADLPTPSVFNE</sequence>
<feature type="compositionally biased region" description="Acidic residues" evidence="1">
    <location>
        <begin position="59"/>
        <end position="71"/>
    </location>
</feature>
<organism evidence="2 3">
    <name type="scientific">Friedmanniomyces endolithicus</name>
    <dbReference type="NCBI Taxonomy" id="329885"/>
    <lineage>
        <taxon>Eukaryota</taxon>
        <taxon>Fungi</taxon>
        <taxon>Dikarya</taxon>
        <taxon>Ascomycota</taxon>
        <taxon>Pezizomycotina</taxon>
        <taxon>Dothideomycetes</taxon>
        <taxon>Dothideomycetidae</taxon>
        <taxon>Mycosphaerellales</taxon>
        <taxon>Teratosphaeriaceae</taxon>
        <taxon>Friedmanniomyces</taxon>
    </lineage>
</organism>
<comment type="caution">
    <text evidence="2">The sequence shown here is derived from an EMBL/GenBank/DDBJ whole genome shotgun (WGS) entry which is preliminary data.</text>
</comment>
<evidence type="ECO:0000313" key="2">
    <source>
        <dbReference type="EMBL" id="TKA25284.1"/>
    </source>
</evidence>
<dbReference type="Proteomes" id="UP000310066">
    <property type="component" value="Unassembled WGS sequence"/>
</dbReference>
<dbReference type="EMBL" id="NAJP01000160">
    <property type="protein sequence ID" value="TKA25284.1"/>
    <property type="molecule type" value="Genomic_DNA"/>
</dbReference>
<name>A0A4U0TSZ1_9PEZI</name>
<accession>A0A4U0TSZ1</accession>